<keyword evidence="6" id="KW-0808">Transferase</keyword>
<evidence type="ECO:0000256" key="5">
    <source>
        <dbReference type="ARBA" id="ARBA00022676"/>
    </source>
</evidence>
<evidence type="ECO:0000256" key="15">
    <source>
        <dbReference type="ARBA" id="ARBA00045071"/>
    </source>
</evidence>
<accession>A0A9N9FND2</accession>
<comment type="subcellular location">
    <subcellularLocation>
        <location evidence="1">Endoplasmic reticulum membrane</location>
        <topology evidence="1">Single-pass membrane protein</topology>
    </subcellularLocation>
</comment>
<evidence type="ECO:0000313" key="19">
    <source>
        <dbReference type="Proteomes" id="UP000789342"/>
    </source>
</evidence>
<dbReference type="GO" id="GO:0005789">
    <property type="term" value="C:endoplasmic reticulum membrane"/>
    <property type="evidence" value="ECO:0007669"/>
    <property type="project" value="UniProtKB-SubCell"/>
</dbReference>
<keyword evidence="19" id="KW-1185">Reference proteome</keyword>
<keyword evidence="9 16" id="KW-1133">Transmembrane helix</keyword>
<evidence type="ECO:0000256" key="1">
    <source>
        <dbReference type="ARBA" id="ARBA00004389"/>
    </source>
</evidence>
<dbReference type="GO" id="GO:0004578">
    <property type="term" value="F:chitobiosyldiphosphodolichol beta-mannosyltransferase activity"/>
    <property type="evidence" value="ECO:0007669"/>
    <property type="project" value="UniProtKB-EC"/>
</dbReference>
<evidence type="ECO:0000256" key="13">
    <source>
        <dbReference type="ARBA" id="ARBA00031566"/>
    </source>
</evidence>
<proteinExistence type="predicted"/>
<evidence type="ECO:0000256" key="7">
    <source>
        <dbReference type="ARBA" id="ARBA00022692"/>
    </source>
</evidence>
<dbReference type="Proteomes" id="UP000789342">
    <property type="component" value="Unassembled WGS sequence"/>
</dbReference>
<evidence type="ECO:0000256" key="3">
    <source>
        <dbReference type="ARBA" id="ARBA00012611"/>
    </source>
</evidence>
<organism evidence="18 19">
    <name type="scientific">Acaulospora morrowiae</name>
    <dbReference type="NCBI Taxonomy" id="94023"/>
    <lineage>
        <taxon>Eukaryota</taxon>
        <taxon>Fungi</taxon>
        <taxon>Fungi incertae sedis</taxon>
        <taxon>Mucoromycota</taxon>
        <taxon>Glomeromycotina</taxon>
        <taxon>Glomeromycetes</taxon>
        <taxon>Diversisporales</taxon>
        <taxon>Acaulosporaceae</taxon>
        <taxon>Acaulospora</taxon>
    </lineage>
</organism>
<dbReference type="Gene3D" id="3.40.50.2000">
    <property type="entry name" value="Glycogen Phosphorylase B"/>
    <property type="match status" value="1"/>
</dbReference>
<feature type="non-terminal residue" evidence="18">
    <location>
        <position position="558"/>
    </location>
</feature>
<evidence type="ECO:0000256" key="12">
    <source>
        <dbReference type="ARBA" id="ARBA00031434"/>
    </source>
</evidence>
<dbReference type="PANTHER" id="PTHR13036">
    <property type="entry name" value="BETA1,4 MANNOSYLTRANSFERASE"/>
    <property type="match status" value="1"/>
</dbReference>
<dbReference type="EMBL" id="CAJVPV010003305">
    <property type="protein sequence ID" value="CAG8548576.1"/>
    <property type="molecule type" value="Genomic_DNA"/>
</dbReference>
<feature type="transmembrane region" description="Helical" evidence="16">
    <location>
        <begin position="74"/>
        <end position="92"/>
    </location>
</feature>
<dbReference type="Pfam" id="PF00534">
    <property type="entry name" value="Glycos_transf_1"/>
    <property type="match status" value="1"/>
</dbReference>
<evidence type="ECO:0000256" key="2">
    <source>
        <dbReference type="ARBA" id="ARBA00004922"/>
    </source>
</evidence>
<dbReference type="AlphaFoldDB" id="A0A9N9FND2"/>
<evidence type="ECO:0000256" key="6">
    <source>
        <dbReference type="ARBA" id="ARBA00022679"/>
    </source>
</evidence>
<evidence type="ECO:0000256" key="10">
    <source>
        <dbReference type="ARBA" id="ARBA00023136"/>
    </source>
</evidence>
<dbReference type="InterPro" id="IPR001296">
    <property type="entry name" value="Glyco_trans_1"/>
</dbReference>
<comment type="function">
    <text evidence="11">Participates in the formation of the lipid-linked precursor oligosaccharide for N-glycosylation. Involved in assembling the dolichol-pyrophosphate-GlcNAc(2)-Man(5) intermediate on the cytoplasmic surface of the ER.</text>
</comment>
<dbReference type="SUPFAM" id="SSF53756">
    <property type="entry name" value="UDP-Glycosyltransferase/glycogen phosphorylase"/>
    <property type="match status" value="1"/>
</dbReference>
<evidence type="ECO:0000256" key="16">
    <source>
        <dbReference type="SAM" id="Phobius"/>
    </source>
</evidence>
<keyword evidence="7 16" id="KW-0812">Transmembrane</keyword>
<evidence type="ECO:0000313" key="18">
    <source>
        <dbReference type="EMBL" id="CAG8548576.1"/>
    </source>
</evidence>
<keyword evidence="5" id="KW-0328">Glycosyltransferase</keyword>
<keyword evidence="10 16" id="KW-0472">Membrane</keyword>
<dbReference type="InterPro" id="IPR026051">
    <property type="entry name" value="ALG1-like"/>
</dbReference>
<name>A0A9N9FND2_9GLOM</name>
<keyword evidence="8" id="KW-0256">Endoplasmic reticulum</keyword>
<protein>
    <recommendedName>
        <fullName evidence="4">Chitobiosyldiphosphodolichol beta-mannosyltransferase</fullName>
        <ecNumber evidence="3">2.4.1.142</ecNumber>
    </recommendedName>
    <alternativeName>
        <fullName evidence="13">Beta-1,4-mannosyltransferase</fullName>
    </alternativeName>
    <alternativeName>
        <fullName evidence="14">GDP-Man:GlcNAc2-PP-dolichol mannosyltransferase</fullName>
    </alternativeName>
    <alternativeName>
        <fullName evidence="12">GDP-mannose-dolichol diphosphochitobiose mannosyltransferase</fullName>
    </alternativeName>
</protein>
<feature type="domain" description="Glycosyl transferase family 1" evidence="17">
    <location>
        <begin position="391"/>
        <end position="525"/>
    </location>
</feature>
<evidence type="ECO:0000256" key="8">
    <source>
        <dbReference type="ARBA" id="ARBA00022824"/>
    </source>
</evidence>
<dbReference type="OrthoDB" id="614844at2759"/>
<dbReference type="PANTHER" id="PTHR13036:SF0">
    <property type="entry name" value="CHITOBIOSYLDIPHOSPHODOLICHOL BETA-MANNOSYLTRANSFERASE"/>
    <property type="match status" value="1"/>
</dbReference>
<comment type="pathway">
    <text evidence="2">Protein modification; protein glycosylation.</text>
</comment>
<evidence type="ECO:0000256" key="4">
    <source>
        <dbReference type="ARBA" id="ARBA00015841"/>
    </source>
</evidence>
<evidence type="ECO:0000256" key="9">
    <source>
        <dbReference type="ARBA" id="ARBA00022989"/>
    </source>
</evidence>
<evidence type="ECO:0000259" key="17">
    <source>
        <dbReference type="Pfam" id="PF00534"/>
    </source>
</evidence>
<evidence type="ECO:0000256" key="14">
    <source>
        <dbReference type="ARBA" id="ARBA00033088"/>
    </source>
</evidence>
<reference evidence="18" key="1">
    <citation type="submission" date="2021-06" db="EMBL/GenBank/DDBJ databases">
        <authorList>
            <person name="Kallberg Y."/>
            <person name="Tangrot J."/>
            <person name="Rosling A."/>
        </authorList>
    </citation>
    <scope>NUCLEOTIDE SEQUENCE</scope>
    <source>
        <strain evidence="18">CL551</strain>
    </source>
</reference>
<comment type="caution">
    <text evidence="18">The sequence shown here is derived from an EMBL/GenBank/DDBJ whole genome shotgun (WGS) entry which is preliminary data.</text>
</comment>
<comment type="catalytic activity">
    <reaction evidence="15">
        <text>an N,N'-diacetylchitobiosyl-diphospho-di-trans,poly-cis-dolichol + GDP-alpha-D-mannose = a beta-D-Man-(1-&gt;4)-beta-D-GlcNAc-(1-&gt;4)-alpha-D-GlcNAc-diphospho-di-trans,poly-cis-dolichol + GDP + H(+)</text>
        <dbReference type="Rhea" id="RHEA:13865"/>
        <dbReference type="Rhea" id="RHEA-COMP:19510"/>
        <dbReference type="Rhea" id="RHEA-COMP:19511"/>
        <dbReference type="ChEBI" id="CHEBI:15378"/>
        <dbReference type="ChEBI" id="CHEBI:57269"/>
        <dbReference type="ChEBI" id="CHEBI:57527"/>
        <dbReference type="ChEBI" id="CHEBI:58189"/>
        <dbReference type="ChEBI" id="CHEBI:58472"/>
        <dbReference type="EC" id="2.4.1.142"/>
    </reaction>
    <physiologicalReaction direction="left-to-right" evidence="15">
        <dbReference type="Rhea" id="RHEA:13866"/>
    </physiologicalReaction>
</comment>
<evidence type="ECO:0000256" key="11">
    <source>
        <dbReference type="ARBA" id="ARBA00024899"/>
    </source>
</evidence>
<sequence>ETASHFKGKIIFDYLLYEYRVVYNEEEIVGTSLTIHDRMNKECFTIYAFKNIPELKNAYSVSLIKLSALQERELPISETTIIVLLVFLLVFFRGFSVFMQKRTVTVGLKKIVTIVVMGDIGRSPRMQYHALSFAQNGWTVDFVGYDGVKPLDSITNNPLIKIHHISHLWRFPDNFPKWLFILCTPIKVYFQILSLYWTLFMKTSGPDIMLVQNPPSIPTLMITQFVCWLRQTNLIIDWHNFGYTILGLRLGKDSLIVKFAKWYEKIYGGRAGAHLTVTSKMHRELMYNWEVQGRIVTLYDRPPTNFKRLELEEVHEFLTRFNLEKIVSEQTINSHFLPSSSSASTLLTSKTSPTNPAKYRDDRPILIVSSTSWTADEDFSMLLQAAQICDQFAELCSKQDSSKKFPKLLFVITGEGPLKSKYVEEISKMSMNQVRIVTTWLPAEDYPLLLGSADLGLCLHTSSSGMDLPMKVVDMFGCGIPVCAVEFDCLDELVKHDKNGLIFKNGEQLAQQLIDLFTDYPANKSKLESMEKRVDEYRKENWENNWNRTMLPLLSTLV</sequence>
<gene>
    <name evidence="18" type="ORF">AMORRO_LOCUS5463</name>
</gene>
<feature type="transmembrane region" description="Helical" evidence="16">
    <location>
        <begin position="178"/>
        <end position="199"/>
    </location>
</feature>
<dbReference type="EC" id="2.4.1.142" evidence="3"/>